<dbReference type="SUPFAM" id="SSF48264">
    <property type="entry name" value="Cytochrome P450"/>
    <property type="match status" value="1"/>
</dbReference>
<comment type="cofactor">
    <cofactor evidence="1">
        <name>heme</name>
        <dbReference type="ChEBI" id="CHEBI:30413"/>
    </cofactor>
</comment>
<keyword evidence="12" id="KW-0503">Monooxygenase</keyword>
<dbReference type="InterPro" id="IPR036396">
    <property type="entry name" value="Cyt_P450_sf"/>
</dbReference>
<dbReference type="GO" id="GO:0005789">
    <property type="term" value="C:endoplasmic reticulum membrane"/>
    <property type="evidence" value="ECO:0007669"/>
    <property type="project" value="UniProtKB-SubCell"/>
</dbReference>
<evidence type="ECO:0000256" key="11">
    <source>
        <dbReference type="ARBA" id="ARBA00023004"/>
    </source>
</evidence>
<accession>A0AAW1V2C9</accession>
<dbReference type="GO" id="GO:0016705">
    <property type="term" value="F:oxidoreductase activity, acting on paired donors, with incorporation or reduction of molecular oxygen"/>
    <property type="evidence" value="ECO:0007669"/>
    <property type="project" value="InterPro"/>
</dbReference>
<dbReference type="EMBL" id="JARQZJ010000106">
    <property type="protein sequence ID" value="KAK9887259.1"/>
    <property type="molecule type" value="Genomic_DNA"/>
</dbReference>
<evidence type="ECO:0000313" key="15">
    <source>
        <dbReference type="Proteomes" id="UP001431783"/>
    </source>
</evidence>
<dbReference type="AlphaFoldDB" id="A0AAW1V2C9"/>
<dbReference type="InterPro" id="IPR001128">
    <property type="entry name" value="Cyt_P450"/>
</dbReference>
<comment type="subcellular location">
    <subcellularLocation>
        <location evidence="4">Endoplasmic reticulum membrane</location>
        <topology evidence="4">Peripheral membrane protein</topology>
    </subcellularLocation>
    <subcellularLocation>
        <location evidence="3">Microsome membrane</location>
        <topology evidence="3">Peripheral membrane protein</topology>
    </subcellularLocation>
</comment>
<evidence type="ECO:0000256" key="5">
    <source>
        <dbReference type="ARBA" id="ARBA00010617"/>
    </source>
</evidence>
<dbReference type="Pfam" id="PF00067">
    <property type="entry name" value="p450"/>
    <property type="match status" value="1"/>
</dbReference>
<evidence type="ECO:0000256" key="7">
    <source>
        <dbReference type="ARBA" id="ARBA00022723"/>
    </source>
</evidence>
<dbReference type="InterPro" id="IPR002401">
    <property type="entry name" value="Cyt_P450_E_grp-I"/>
</dbReference>
<dbReference type="Proteomes" id="UP001431783">
    <property type="component" value="Unassembled WGS sequence"/>
</dbReference>
<evidence type="ECO:0000256" key="3">
    <source>
        <dbReference type="ARBA" id="ARBA00004174"/>
    </source>
</evidence>
<evidence type="ECO:0000313" key="14">
    <source>
        <dbReference type="EMBL" id="KAK9887259.1"/>
    </source>
</evidence>
<evidence type="ECO:0000256" key="1">
    <source>
        <dbReference type="ARBA" id="ARBA00001971"/>
    </source>
</evidence>
<dbReference type="GO" id="GO:0005506">
    <property type="term" value="F:iron ion binding"/>
    <property type="evidence" value="ECO:0007669"/>
    <property type="project" value="InterPro"/>
</dbReference>
<keyword evidence="7" id="KW-0479">Metal-binding</keyword>
<keyword evidence="8" id="KW-0256">Endoplasmic reticulum</keyword>
<sequence>MSEISMGIKQNDQSEAQRFGLWLEELLPILLIRMTNVFYRMDIVFRWTKYKKIQDELLCNINEYLMNRIEKRRAKSMSGSQHIRKYHINEASDGMLRIECFLDMLLYLSDNKKKFSLNQIKDEISTFLGGSTETTATTMSFCCLLLGMHPIIQQQVHEEIIKTVGEDGKVTSEVLPHLKYLEYCLQETMRIFPLTPLLLRIATADIELEPLTFRSNVLGPWQGGTQGVYSTETSTTIDD</sequence>
<evidence type="ECO:0000256" key="2">
    <source>
        <dbReference type="ARBA" id="ARBA00003690"/>
    </source>
</evidence>
<reference evidence="14 15" key="1">
    <citation type="submission" date="2023-03" db="EMBL/GenBank/DDBJ databases">
        <title>Genome insight into feeding habits of ladybird beetles.</title>
        <authorList>
            <person name="Li H.-S."/>
            <person name="Huang Y.-H."/>
            <person name="Pang H."/>
        </authorList>
    </citation>
    <scope>NUCLEOTIDE SEQUENCE [LARGE SCALE GENOMIC DNA]</scope>
    <source>
        <strain evidence="14">SYSU_2023b</strain>
        <tissue evidence="14">Whole body</tissue>
    </source>
</reference>
<evidence type="ECO:0000256" key="12">
    <source>
        <dbReference type="ARBA" id="ARBA00023033"/>
    </source>
</evidence>
<evidence type="ECO:0000256" key="10">
    <source>
        <dbReference type="ARBA" id="ARBA00023002"/>
    </source>
</evidence>
<dbReference type="Gene3D" id="1.10.630.10">
    <property type="entry name" value="Cytochrome P450"/>
    <property type="match status" value="1"/>
</dbReference>
<evidence type="ECO:0000256" key="6">
    <source>
        <dbReference type="ARBA" id="ARBA00022617"/>
    </source>
</evidence>
<comment type="similarity">
    <text evidence="5">Belongs to the cytochrome P450 family.</text>
</comment>
<name>A0AAW1V2C9_9CUCU</name>
<keyword evidence="6" id="KW-0349">Heme</keyword>
<evidence type="ECO:0000256" key="9">
    <source>
        <dbReference type="ARBA" id="ARBA00022848"/>
    </source>
</evidence>
<keyword evidence="10" id="KW-0560">Oxidoreductase</keyword>
<evidence type="ECO:0000256" key="13">
    <source>
        <dbReference type="ARBA" id="ARBA00023136"/>
    </source>
</evidence>
<dbReference type="PANTHER" id="PTHR24291:SF189">
    <property type="entry name" value="CYTOCHROME P450 4C3-RELATED"/>
    <property type="match status" value="1"/>
</dbReference>
<keyword evidence="9" id="KW-0492">Microsome</keyword>
<protein>
    <recommendedName>
        <fullName evidence="16">Cytochrome P450</fullName>
    </recommendedName>
</protein>
<keyword evidence="15" id="KW-1185">Reference proteome</keyword>
<dbReference type="PANTHER" id="PTHR24291">
    <property type="entry name" value="CYTOCHROME P450 FAMILY 4"/>
    <property type="match status" value="1"/>
</dbReference>
<keyword evidence="11" id="KW-0408">Iron</keyword>
<gene>
    <name evidence="14" type="ORF">WA026_021110</name>
</gene>
<dbReference type="GO" id="GO:0004497">
    <property type="term" value="F:monooxygenase activity"/>
    <property type="evidence" value="ECO:0007669"/>
    <property type="project" value="UniProtKB-KW"/>
</dbReference>
<organism evidence="14 15">
    <name type="scientific">Henosepilachna vigintioctopunctata</name>
    <dbReference type="NCBI Taxonomy" id="420089"/>
    <lineage>
        <taxon>Eukaryota</taxon>
        <taxon>Metazoa</taxon>
        <taxon>Ecdysozoa</taxon>
        <taxon>Arthropoda</taxon>
        <taxon>Hexapoda</taxon>
        <taxon>Insecta</taxon>
        <taxon>Pterygota</taxon>
        <taxon>Neoptera</taxon>
        <taxon>Endopterygota</taxon>
        <taxon>Coleoptera</taxon>
        <taxon>Polyphaga</taxon>
        <taxon>Cucujiformia</taxon>
        <taxon>Coccinelloidea</taxon>
        <taxon>Coccinellidae</taxon>
        <taxon>Epilachninae</taxon>
        <taxon>Epilachnini</taxon>
        <taxon>Henosepilachna</taxon>
    </lineage>
</organism>
<evidence type="ECO:0000256" key="4">
    <source>
        <dbReference type="ARBA" id="ARBA00004406"/>
    </source>
</evidence>
<evidence type="ECO:0008006" key="16">
    <source>
        <dbReference type="Google" id="ProtNLM"/>
    </source>
</evidence>
<dbReference type="GO" id="GO:0020037">
    <property type="term" value="F:heme binding"/>
    <property type="evidence" value="ECO:0007669"/>
    <property type="project" value="InterPro"/>
</dbReference>
<keyword evidence="13" id="KW-0472">Membrane</keyword>
<evidence type="ECO:0000256" key="8">
    <source>
        <dbReference type="ARBA" id="ARBA00022824"/>
    </source>
</evidence>
<comment type="function">
    <text evidence="2">May be involved in the metabolism of insect hormones and in the breakdown of synthetic insecticides.</text>
</comment>
<comment type="caution">
    <text evidence="14">The sequence shown here is derived from an EMBL/GenBank/DDBJ whole genome shotgun (WGS) entry which is preliminary data.</text>
</comment>
<dbReference type="InterPro" id="IPR050196">
    <property type="entry name" value="Cytochrome_P450_Monoox"/>
</dbReference>
<dbReference type="PRINTS" id="PR00463">
    <property type="entry name" value="EP450I"/>
</dbReference>
<proteinExistence type="inferred from homology"/>